<dbReference type="Proteomes" id="UP000279259">
    <property type="component" value="Unassembled WGS sequence"/>
</dbReference>
<gene>
    <name evidence="3" type="ORF">EHS25_008554</name>
</gene>
<feature type="compositionally biased region" description="Polar residues" evidence="1">
    <location>
        <begin position="104"/>
        <end position="114"/>
    </location>
</feature>
<evidence type="ECO:0000256" key="2">
    <source>
        <dbReference type="SAM" id="Phobius"/>
    </source>
</evidence>
<keyword evidence="2" id="KW-0812">Transmembrane</keyword>
<evidence type="ECO:0000313" key="4">
    <source>
        <dbReference type="Proteomes" id="UP000279259"/>
    </source>
</evidence>
<reference evidence="3 4" key="1">
    <citation type="submission" date="2018-11" db="EMBL/GenBank/DDBJ databases">
        <title>Genome sequence of Saitozyma podzolica DSM 27192.</title>
        <authorList>
            <person name="Aliyu H."/>
            <person name="Gorte O."/>
            <person name="Ochsenreither K."/>
        </authorList>
    </citation>
    <scope>NUCLEOTIDE SEQUENCE [LARGE SCALE GENOMIC DNA]</scope>
    <source>
        <strain evidence="3 4">DSM 27192</strain>
    </source>
</reference>
<comment type="caution">
    <text evidence="3">The sequence shown here is derived from an EMBL/GenBank/DDBJ whole genome shotgun (WGS) entry which is preliminary data.</text>
</comment>
<evidence type="ECO:0000313" key="3">
    <source>
        <dbReference type="EMBL" id="RSH92139.1"/>
    </source>
</evidence>
<sequence>MATAPGEVAGGFVPVVKAVGGMTIRALDMLPLPILIIVFFTCMALFLCPLNHPTPLLPSHHPSPSDKSRFSPPLPPLDVLALCPPFAYEARSSTSLPLPPVLGDTSQTSTSSPPRYSPEQGRRAWVPRRGTRVPMLGFRGELGRLDEKDEKGEV</sequence>
<evidence type="ECO:0000256" key="1">
    <source>
        <dbReference type="SAM" id="MobiDB-lite"/>
    </source>
</evidence>
<feature type="region of interest" description="Disordered" evidence="1">
    <location>
        <begin position="91"/>
        <end position="129"/>
    </location>
</feature>
<dbReference type="AlphaFoldDB" id="A0A427YM60"/>
<protein>
    <submittedName>
        <fullName evidence="3">Uncharacterized protein</fullName>
    </submittedName>
</protein>
<keyword evidence="4" id="KW-1185">Reference proteome</keyword>
<dbReference type="EMBL" id="RSCD01000006">
    <property type="protein sequence ID" value="RSH92139.1"/>
    <property type="molecule type" value="Genomic_DNA"/>
</dbReference>
<feature type="transmembrane region" description="Helical" evidence="2">
    <location>
        <begin position="30"/>
        <end position="50"/>
    </location>
</feature>
<accession>A0A427YM60</accession>
<keyword evidence="2" id="KW-0472">Membrane</keyword>
<keyword evidence="2" id="KW-1133">Transmembrane helix</keyword>
<dbReference type="OrthoDB" id="10357960at2759"/>
<name>A0A427YM60_9TREE</name>
<organism evidence="3 4">
    <name type="scientific">Saitozyma podzolica</name>
    <dbReference type="NCBI Taxonomy" id="1890683"/>
    <lineage>
        <taxon>Eukaryota</taxon>
        <taxon>Fungi</taxon>
        <taxon>Dikarya</taxon>
        <taxon>Basidiomycota</taxon>
        <taxon>Agaricomycotina</taxon>
        <taxon>Tremellomycetes</taxon>
        <taxon>Tremellales</taxon>
        <taxon>Trimorphomycetaceae</taxon>
        <taxon>Saitozyma</taxon>
    </lineage>
</organism>
<proteinExistence type="predicted"/>